<sequence length="375" mass="41114">MYAALRPRGATKPGIILRAVVRDGFGSAEAKLEKRVMARALGLGRDDWERSVVFRRFHAMCDQFGRGTVRLCDFWRACASVRCGALWTPTRLDAVIDRLTRTVRWKRLSDEEIRSVFAFLMTSFDEERSEIIGDMDYETFARDVERGADLKEAYALCDEIMSIGTVAGQLLEILNNPAIDTFSDDTEWIGASAFDAGARLSSSRTESGSRASSSPFAREAEVMTAAIRACKLNRTYEMERLVDAEGLDVDARDETSDEQTLLMIAAANGNKATCKKLLVLGANPAARDVRGRTAVDIAGKYNHFTLAEYLRTHGVPLGVETSDEESHYKSGNDAKADFGRDDYVAPSMASPTAPPLEVEPGGGARGGESELLTPD</sequence>
<dbReference type="Gene3D" id="1.25.40.20">
    <property type="entry name" value="Ankyrin repeat-containing domain"/>
    <property type="match status" value="1"/>
</dbReference>
<dbReference type="GeneID" id="4999901"/>
<feature type="compositionally biased region" description="Basic and acidic residues" evidence="3">
    <location>
        <begin position="324"/>
        <end position="343"/>
    </location>
</feature>
<organism evidence="4 5">
    <name type="scientific">Ostreococcus lucimarinus (strain CCE9901)</name>
    <dbReference type="NCBI Taxonomy" id="436017"/>
    <lineage>
        <taxon>Eukaryota</taxon>
        <taxon>Viridiplantae</taxon>
        <taxon>Chlorophyta</taxon>
        <taxon>Mamiellophyceae</taxon>
        <taxon>Mamiellales</taxon>
        <taxon>Bathycoccaceae</taxon>
        <taxon>Ostreococcus</taxon>
    </lineage>
</organism>
<dbReference type="Gramene" id="ABO94041">
    <property type="protein sequence ID" value="ABO94041"/>
    <property type="gene ID" value="OSTLU_13612"/>
</dbReference>
<name>A4RQK9_OSTLU</name>
<evidence type="ECO:0000256" key="1">
    <source>
        <dbReference type="ARBA" id="ARBA00022737"/>
    </source>
</evidence>
<dbReference type="Pfam" id="PF12796">
    <property type="entry name" value="Ank_2"/>
    <property type="match status" value="1"/>
</dbReference>
<dbReference type="HOGENOM" id="CLU_848830_0_0_1"/>
<dbReference type="SUPFAM" id="SSF48403">
    <property type="entry name" value="Ankyrin repeat"/>
    <property type="match status" value="1"/>
</dbReference>
<dbReference type="OMA" id="ALWTPTR"/>
<dbReference type="SMART" id="SM00248">
    <property type="entry name" value="ANK"/>
    <property type="match status" value="2"/>
</dbReference>
<dbReference type="OrthoDB" id="341259at2759"/>
<feature type="region of interest" description="Disordered" evidence="3">
    <location>
        <begin position="320"/>
        <end position="375"/>
    </location>
</feature>
<evidence type="ECO:0000313" key="5">
    <source>
        <dbReference type="Proteomes" id="UP000001568"/>
    </source>
</evidence>
<accession>A4RQK9</accession>
<evidence type="ECO:0000256" key="2">
    <source>
        <dbReference type="ARBA" id="ARBA00023043"/>
    </source>
</evidence>
<dbReference type="InterPro" id="IPR002110">
    <property type="entry name" value="Ankyrin_rpt"/>
</dbReference>
<protein>
    <submittedName>
        <fullName evidence="4">Uncharacterized protein</fullName>
    </submittedName>
</protein>
<dbReference type="KEGG" id="olu:OSTLU_13612"/>
<dbReference type="RefSeq" id="XP_001415749.1">
    <property type="nucleotide sequence ID" value="XM_001415712.1"/>
</dbReference>
<keyword evidence="2" id="KW-0040">ANK repeat</keyword>
<dbReference type="PANTHER" id="PTHR24198:SF165">
    <property type="entry name" value="ANKYRIN REPEAT-CONTAINING PROTEIN-RELATED"/>
    <property type="match status" value="1"/>
</dbReference>
<keyword evidence="1" id="KW-0677">Repeat</keyword>
<evidence type="ECO:0000256" key="3">
    <source>
        <dbReference type="SAM" id="MobiDB-lite"/>
    </source>
</evidence>
<dbReference type="STRING" id="436017.A4RQK9"/>
<evidence type="ECO:0000313" key="4">
    <source>
        <dbReference type="EMBL" id="ABO94041.1"/>
    </source>
</evidence>
<gene>
    <name evidence="4" type="ORF">OSTLU_13612</name>
</gene>
<reference evidence="4 5" key="1">
    <citation type="journal article" date="2007" name="Proc. Natl. Acad. Sci. U.S.A.">
        <title>The tiny eukaryote Ostreococcus provides genomic insights into the paradox of plankton speciation.</title>
        <authorList>
            <person name="Palenik B."/>
            <person name="Grimwood J."/>
            <person name="Aerts A."/>
            <person name="Rouze P."/>
            <person name="Salamov A."/>
            <person name="Putnam N."/>
            <person name="Dupont C."/>
            <person name="Jorgensen R."/>
            <person name="Derelle E."/>
            <person name="Rombauts S."/>
            <person name="Zhou K."/>
            <person name="Otillar R."/>
            <person name="Merchant S.S."/>
            <person name="Podell S."/>
            <person name="Gaasterland T."/>
            <person name="Napoli C."/>
            <person name="Gendler K."/>
            <person name="Manuell A."/>
            <person name="Tai V."/>
            <person name="Vallon O."/>
            <person name="Piganeau G."/>
            <person name="Jancek S."/>
            <person name="Heijde M."/>
            <person name="Jabbari K."/>
            <person name="Bowler C."/>
            <person name="Lohr M."/>
            <person name="Robbens S."/>
            <person name="Werner G."/>
            <person name="Dubchak I."/>
            <person name="Pazour G.J."/>
            <person name="Ren Q."/>
            <person name="Paulsen I."/>
            <person name="Delwiche C."/>
            <person name="Schmutz J."/>
            <person name="Rokhsar D."/>
            <person name="Van de Peer Y."/>
            <person name="Moreau H."/>
            <person name="Grigoriev I.V."/>
        </authorList>
    </citation>
    <scope>NUCLEOTIDE SEQUENCE [LARGE SCALE GENOMIC DNA]</scope>
    <source>
        <strain evidence="4 5">CCE9901</strain>
    </source>
</reference>
<dbReference type="Proteomes" id="UP000001568">
    <property type="component" value="Chromosome 1"/>
</dbReference>
<dbReference type="EMBL" id="CP000581">
    <property type="protein sequence ID" value="ABO94041.1"/>
    <property type="molecule type" value="Genomic_DNA"/>
</dbReference>
<keyword evidence="5" id="KW-1185">Reference proteome</keyword>
<proteinExistence type="predicted"/>
<dbReference type="PANTHER" id="PTHR24198">
    <property type="entry name" value="ANKYRIN REPEAT AND PROTEIN KINASE DOMAIN-CONTAINING PROTEIN"/>
    <property type="match status" value="1"/>
</dbReference>
<dbReference type="InterPro" id="IPR036770">
    <property type="entry name" value="Ankyrin_rpt-contain_sf"/>
</dbReference>
<dbReference type="AlphaFoldDB" id="A4RQK9"/>